<dbReference type="AlphaFoldDB" id="A0A3N7GUZ5"/>
<evidence type="ECO:0000313" key="3">
    <source>
        <dbReference type="Proteomes" id="UP000006729"/>
    </source>
</evidence>
<feature type="region of interest" description="Disordered" evidence="1">
    <location>
        <begin position="103"/>
        <end position="124"/>
    </location>
</feature>
<keyword evidence="3" id="KW-1185">Reference proteome</keyword>
<organism evidence="2 3">
    <name type="scientific">Populus trichocarpa</name>
    <name type="common">Western balsam poplar</name>
    <name type="synonym">Populus balsamifera subsp. trichocarpa</name>
    <dbReference type="NCBI Taxonomy" id="3694"/>
    <lineage>
        <taxon>Eukaryota</taxon>
        <taxon>Viridiplantae</taxon>
        <taxon>Streptophyta</taxon>
        <taxon>Embryophyta</taxon>
        <taxon>Tracheophyta</taxon>
        <taxon>Spermatophyta</taxon>
        <taxon>Magnoliopsida</taxon>
        <taxon>eudicotyledons</taxon>
        <taxon>Gunneridae</taxon>
        <taxon>Pentapetalae</taxon>
        <taxon>rosids</taxon>
        <taxon>fabids</taxon>
        <taxon>Malpighiales</taxon>
        <taxon>Salicaceae</taxon>
        <taxon>Saliceae</taxon>
        <taxon>Populus</taxon>
    </lineage>
</organism>
<dbReference type="InParanoid" id="A0A3N7GUZ5"/>
<proteinExistence type="predicted"/>
<dbReference type="STRING" id="3694.A0A3N7GUZ5"/>
<evidence type="ECO:0000313" key="2">
    <source>
        <dbReference type="EMBL" id="RQO94858.1"/>
    </source>
</evidence>
<protein>
    <submittedName>
        <fullName evidence="2">Uncharacterized protein</fullName>
    </submittedName>
</protein>
<feature type="compositionally biased region" description="Basic and acidic residues" evidence="1">
    <location>
        <begin position="110"/>
        <end position="124"/>
    </location>
</feature>
<dbReference type="Proteomes" id="UP000006729">
    <property type="component" value="Chromosome 8"/>
</dbReference>
<gene>
    <name evidence="2" type="ORF">POPTR_008G178951</name>
</gene>
<evidence type="ECO:0000256" key="1">
    <source>
        <dbReference type="SAM" id="MobiDB-lite"/>
    </source>
</evidence>
<sequence>MDGFLLRLQNELKEAVVKEEPNLHIYPSKDVDMILNYDEEDLKEEIPSTPTDKSLKLYLEPSDSTSKLCVNGYSFGKPSEHVTPFGRCTDKFVVKFNIDNLSDVENDDDEHGHGKLEDEIIKRA</sequence>
<dbReference type="EMBL" id="CM009297">
    <property type="protein sequence ID" value="RQO94858.1"/>
    <property type="molecule type" value="Genomic_DNA"/>
</dbReference>
<dbReference type="Gramene" id="Potri.008G178951.1.v4.1">
    <property type="protein sequence ID" value="Potri.008G178951.1.v4.1"/>
    <property type="gene ID" value="Potri.008G178951.v4.1"/>
</dbReference>
<name>A0A3N7GUZ5_POPTR</name>
<accession>A0A3N7GUZ5</accession>
<dbReference type="OMA" id="HIYPSKD"/>
<reference evidence="2 3" key="1">
    <citation type="journal article" date="2006" name="Science">
        <title>The genome of black cottonwood, Populus trichocarpa (Torr. &amp; Gray).</title>
        <authorList>
            <person name="Tuskan G.A."/>
            <person name="Difazio S."/>
            <person name="Jansson S."/>
            <person name="Bohlmann J."/>
            <person name="Grigoriev I."/>
            <person name="Hellsten U."/>
            <person name="Putnam N."/>
            <person name="Ralph S."/>
            <person name="Rombauts S."/>
            <person name="Salamov A."/>
            <person name="Schein J."/>
            <person name="Sterck L."/>
            <person name="Aerts A."/>
            <person name="Bhalerao R.R."/>
            <person name="Bhalerao R.P."/>
            <person name="Blaudez D."/>
            <person name="Boerjan W."/>
            <person name="Brun A."/>
            <person name="Brunner A."/>
            <person name="Busov V."/>
            <person name="Campbell M."/>
            <person name="Carlson J."/>
            <person name="Chalot M."/>
            <person name="Chapman J."/>
            <person name="Chen G.L."/>
            <person name="Cooper D."/>
            <person name="Coutinho P.M."/>
            <person name="Couturier J."/>
            <person name="Covert S."/>
            <person name="Cronk Q."/>
            <person name="Cunningham R."/>
            <person name="Davis J."/>
            <person name="Degroeve S."/>
            <person name="Dejardin A."/>
            <person name="Depamphilis C."/>
            <person name="Detter J."/>
            <person name="Dirks B."/>
            <person name="Dubchak I."/>
            <person name="Duplessis S."/>
            <person name="Ehlting J."/>
            <person name="Ellis B."/>
            <person name="Gendler K."/>
            <person name="Goodstein D."/>
            <person name="Gribskov M."/>
            <person name="Grimwood J."/>
            <person name="Groover A."/>
            <person name="Gunter L."/>
            <person name="Hamberger B."/>
            <person name="Heinze B."/>
            <person name="Helariutta Y."/>
            <person name="Henrissat B."/>
            <person name="Holligan D."/>
            <person name="Holt R."/>
            <person name="Huang W."/>
            <person name="Islam-Faridi N."/>
            <person name="Jones S."/>
            <person name="Jones-Rhoades M."/>
            <person name="Jorgensen R."/>
            <person name="Joshi C."/>
            <person name="Kangasjarvi J."/>
            <person name="Karlsson J."/>
            <person name="Kelleher C."/>
            <person name="Kirkpatrick R."/>
            <person name="Kirst M."/>
            <person name="Kohler A."/>
            <person name="Kalluri U."/>
            <person name="Larimer F."/>
            <person name="Leebens-Mack J."/>
            <person name="Leple J.C."/>
            <person name="Locascio P."/>
            <person name="Lou Y."/>
            <person name="Lucas S."/>
            <person name="Martin F."/>
            <person name="Montanini B."/>
            <person name="Napoli C."/>
            <person name="Nelson D.R."/>
            <person name="Nelson C."/>
            <person name="Nieminen K."/>
            <person name="Nilsson O."/>
            <person name="Pereda V."/>
            <person name="Peter G."/>
            <person name="Philippe R."/>
            <person name="Pilate G."/>
            <person name="Poliakov A."/>
            <person name="Razumovskaya J."/>
            <person name="Richardson P."/>
            <person name="Rinaldi C."/>
            <person name="Ritland K."/>
            <person name="Rouze P."/>
            <person name="Ryaboy D."/>
            <person name="Schmutz J."/>
            <person name="Schrader J."/>
            <person name="Segerman B."/>
            <person name="Shin H."/>
            <person name="Siddiqui A."/>
            <person name="Sterky F."/>
            <person name="Terry A."/>
            <person name="Tsai C.J."/>
            <person name="Uberbacher E."/>
            <person name="Unneberg P."/>
            <person name="Vahala J."/>
            <person name="Wall K."/>
            <person name="Wessler S."/>
            <person name="Yang G."/>
            <person name="Yin T."/>
            <person name="Douglas C."/>
            <person name="Marra M."/>
            <person name="Sandberg G."/>
            <person name="Van de Peer Y."/>
            <person name="Rokhsar D."/>
        </authorList>
    </citation>
    <scope>NUCLEOTIDE SEQUENCE [LARGE SCALE GENOMIC DNA]</scope>
    <source>
        <strain evidence="3">cv. Nisqually</strain>
    </source>
</reference>